<dbReference type="EMBL" id="MELI01000076">
    <property type="protein sequence ID" value="OFW33077.1"/>
    <property type="molecule type" value="Genomic_DNA"/>
</dbReference>
<dbReference type="Proteomes" id="UP000178086">
    <property type="component" value="Unassembled WGS sequence"/>
</dbReference>
<dbReference type="SUPFAM" id="SSF55008">
    <property type="entry name" value="HMA, heavy metal-associated domain"/>
    <property type="match status" value="1"/>
</dbReference>
<feature type="domain" description="HMA" evidence="2">
    <location>
        <begin position="68"/>
        <end position="125"/>
    </location>
</feature>
<dbReference type="GO" id="GO:0046872">
    <property type="term" value="F:metal ion binding"/>
    <property type="evidence" value="ECO:0007669"/>
    <property type="project" value="InterPro"/>
</dbReference>
<accession>A0A1F2UJ78</accession>
<evidence type="ECO:0000313" key="3">
    <source>
        <dbReference type="EMBL" id="OFW33077.1"/>
    </source>
</evidence>
<proteinExistence type="predicted"/>
<name>A0A1F2UJ78_9ACTN</name>
<dbReference type="Pfam" id="PF00403">
    <property type="entry name" value="HMA"/>
    <property type="match status" value="1"/>
</dbReference>
<dbReference type="InterPro" id="IPR006121">
    <property type="entry name" value="HMA_dom"/>
</dbReference>
<feature type="signal peptide" evidence="1">
    <location>
        <begin position="1"/>
        <end position="24"/>
    </location>
</feature>
<comment type="caution">
    <text evidence="3">The sequence shown here is derived from an EMBL/GenBank/DDBJ whole genome shotgun (WGS) entry which is preliminary data.</text>
</comment>
<organism evidence="3 4">
    <name type="scientific">Candidatus Aquicultor primus</name>
    <dbReference type="NCBI Taxonomy" id="1797195"/>
    <lineage>
        <taxon>Bacteria</taxon>
        <taxon>Bacillati</taxon>
        <taxon>Actinomycetota</taxon>
        <taxon>Candidatus Aquicultoria</taxon>
        <taxon>Candidatus Aquicultorales</taxon>
        <taxon>Candidatus Aquicultoraceae</taxon>
        <taxon>Candidatus Aquicultor</taxon>
    </lineage>
</organism>
<dbReference type="Gene3D" id="3.30.70.100">
    <property type="match status" value="1"/>
</dbReference>
<protein>
    <recommendedName>
        <fullName evidence="2">HMA domain-containing protein</fullName>
    </recommendedName>
</protein>
<dbReference type="InterPro" id="IPR036163">
    <property type="entry name" value="HMA_dom_sf"/>
</dbReference>
<evidence type="ECO:0000259" key="2">
    <source>
        <dbReference type="Pfam" id="PF00403"/>
    </source>
</evidence>
<gene>
    <name evidence="3" type="ORF">A2074_01710</name>
</gene>
<evidence type="ECO:0000256" key="1">
    <source>
        <dbReference type="SAM" id="SignalP"/>
    </source>
</evidence>
<reference evidence="3 4" key="1">
    <citation type="journal article" date="2016" name="Nat. Commun.">
        <title>Thousands of microbial genomes shed light on interconnected biogeochemical processes in an aquifer system.</title>
        <authorList>
            <person name="Anantharaman K."/>
            <person name="Brown C.T."/>
            <person name="Hug L.A."/>
            <person name="Sharon I."/>
            <person name="Castelle C.J."/>
            <person name="Probst A.J."/>
            <person name="Thomas B.C."/>
            <person name="Singh A."/>
            <person name="Wilkins M.J."/>
            <person name="Karaoz U."/>
            <person name="Brodie E.L."/>
            <person name="Williams K.H."/>
            <person name="Hubbard S.S."/>
            <person name="Banfield J.F."/>
        </authorList>
    </citation>
    <scope>NUCLEOTIDE SEQUENCE [LARGE SCALE GENOMIC DNA]</scope>
</reference>
<feature type="chain" id="PRO_5039311722" description="HMA domain-containing protein" evidence="1">
    <location>
        <begin position="25"/>
        <end position="133"/>
    </location>
</feature>
<dbReference type="AlphaFoldDB" id="A0A1F2UJ78"/>
<evidence type="ECO:0000313" key="4">
    <source>
        <dbReference type="Proteomes" id="UP000178086"/>
    </source>
</evidence>
<keyword evidence="1" id="KW-0732">Signal</keyword>
<sequence>MDKKKKAMFFAVLFMAVATMIAFAYASAPPKVAGDDCGEDHTEQSASVLEGEIAPVNPASAKYLTIQLNQLDGETGANNIANALATLGSVGKIKCDMTTKQFNVQYDGKTLDANKILQTLEKAGYPGKVIQGS</sequence>